<dbReference type="SUPFAM" id="SSF49899">
    <property type="entry name" value="Concanavalin A-like lectins/glucanases"/>
    <property type="match status" value="1"/>
</dbReference>
<dbReference type="InterPro" id="IPR003879">
    <property type="entry name" value="Butyrophylin_SPRY"/>
</dbReference>
<dbReference type="Proteomes" id="UP000291020">
    <property type="component" value="Unassembled WGS sequence"/>
</dbReference>
<dbReference type="PRINTS" id="PR01407">
    <property type="entry name" value="BUTYPHLNCDUF"/>
</dbReference>
<evidence type="ECO:0000256" key="2">
    <source>
        <dbReference type="ARBA" id="ARBA00007591"/>
    </source>
</evidence>
<dbReference type="FunFam" id="2.60.40.10:FF:000208">
    <property type="entry name" value="Butyrophilin subfamily 1 member A1"/>
    <property type="match status" value="1"/>
</dbReference>
<dbReference type="PANTHER" id="PTHR24100">
    <property type="entry name" value="BUTYROPHILIN"/>
    <property type="match status" value="1"/>
</dbReference>
<comment type="subcellular location">
    <subcellularLocation>
        <location evidence="1">Membrane</location>
    </subcellularLocation>
</comment>
<evidence type="ECO:0000259" key="6">
    <source>
        <dbReference type="PROSITE" id="PS50188"/>
    </source>
</evidence>
<dbReference type="InterPro" id="IPR006574">
    <property type="entry name" value="PRY"/>
</dbReference>
<evidence type="ECO:0000313" key="8">
    <source>
        <dbReference type="Ensembl" id="ENSGAGP00000027358.1"/>
    </source>
</evidence>
<dbReference type="AlphaFoldDB" id="A0A452IHN5"/>
<keyword evidence="5" id="KW-0732">Signal</keyword>
<dbReference type="InterPro" id="IPR043136">
    <property type="entry name" value="B30.2/SPRY_sf"/>
</dbReference>
<dbReference type="Pfam" id="PF13765">
    <property type="entry name" value="PRY"/>
    <property type="match status" value="1"/>
</dbReference>
<dbReference type="PROSITE" id="PS50835">
    <property type="entry name" value="IG_LIKE"/>
    <property type="match status" value="1"/>
</dbReference>
<feature type="domain" description="Ig-like" evidence="7">
    <location>
        <begin position="13"/>
        <end position="134"/>
    </location>
</feature>
<dbReference type="Gene3D" id="1.10.340.70">
    <property type="match status" value="1"/>
</dbReference>
<dbReference type="GO" id="GO:0050852">
    <property type="term" value="P:T cell receptor signaling pathway"/>
    <property type="evidence" value="ECO:0007669"/>
    <property type="project" value="TreeGrafter"/>
</dbReference>
<sequence>NTFVYMRALVLLPMHISLSLENQFVKGPDHPITAIAGKEIVLPCHLLPRISAENMEVRWYRTQFLEVIHLYKDGVDHYEKQMPSYQGRTELLRDGIADGNIALRIYRITPADEGHYSCFIQSSTFYGEAMLELKVRRSSKSHTYHWEYSLMDVTLDPDTAYPHLILSENRKSVEWRSQHRDVPDCPKRFDCVTCVLGYEGFTSGRHYWEIDVGDGINWGVGVARETVSRKGWIHFSPQEGVWAVIPLSLSKSIRKIGIYLDYERGELPGTGLSGTATPGPASKMEQVPLPSPAAEFQTELQKDPSLDKPGETCWPRRCKPPWGRLSVKIPMEKGFLYQEWAPQGEVELWGIGRQLVVPQKYHHRLLYLAHDVPLLGHQGFQCTRQQLLLQNIYWPRVCDAVWQY</sequence>
<dbReference type="Pfam" id="PF07686">
    <property type="entry name" value="V-set"/>
    <property type="match status" value="1"/>
</dbReference>
<dbReference type="Gene3D" id="2.60.120.920">
    <property type="match status" value="1"/>
</dbReference>
<dbReference type="InterPro" id="IPR003877">
    <property type="entry name" value="SPRY_dom"/>
</dbReference>
<evidence type="ECO:0000256" key="3">
    <source>
        <dbReference type="ARBA" id="ARBA00023136"/>
    </source>
</evidence>
<evidence type="ECO:0000256" key="1">
    <source>
        <dbReference type="ARBA" id="ARBA00004370"/>
    </source>
</evidence>
<organism evidence="8 9">
    <name type="scientific">Gopherus agassizii</name>
    <name type="common">Agassiz's desert tortoise</name>
    <dbReference type="NCBI Taxonomy" id="38772"/>
    <lineage>
        <taxon>Eukaryota</taxon>
        <taxon>Metazoa</taxon>
        <taxon>Chordata</taxon>
        <taxon>Craniata</taxon>
        <taxon>Vertebrata</taxon>
        <taxon>Euteleostomi</taxon>
        <taxon>Archelosauria</taxon>
        <taxon>Testudinata</taxon>
        <taxon>Testudines</taxon>
        <taxon>Cryptodira</taxon>
        <taxon>Durocryptodira</taxon>
        <taxon>Testudinoidea</taxon>
        <taxon>Testudinidae</taxon>
        <taxon>Gopherus</taxon>
    </lineage>
</organism>
<keyword evidence="4" id="KW-0393">Immunoglobulin domain</keyword>
<dbReference type="InterPro" id="IPR050504">
    <property type="entry name" value="IgSF_BTN/MOG"/>
</dbReference>
<dbReference type="PROSITE" id="PS50188">
    <property type="entry name" value="B302_SPRY"/>
    <property type="match status" value="1"/>
</dbReference>
<evidence type="ECO:0000256" key="5">
    <source>
        <dbReference type="SAM" id="SignalP"/>
    </source>
</evidence>
<feature type="signal peptide" evidence="5">
    <location>
        <begin position="1"/>
        <end position="19"/>
    </location>
</feature>
<reference evidence="8" key="3">
    <citation type="submission" date="2025-09" db="UniProtKB">
        <authorList>
            <consortium name="Ensembl"/>
        </authorList>
    </citation>
    <scope>IDENTIFICATION</scope>
</reference>
<dbReference type="InterPro" id="IPR013783">
    <property type="entry name" value="Ig-like_fold"/>
</dbReference>
<accession>A0A452IHN5</accession>
<keyword evidence="9" id="KW-1185">Reference proteome</keyword>
<dbReference type="Gene3D" id="2.60.40.10">
    <property type="entry name" value="Immunoglobulins"/>
    <property type="match status" value="1"/>
</dbReference>
<dbReference type="GO" id="GO:0009897">
    <property type="term" value="C:external side of plasma membrane"/>
    <property type="evidence" value="ECO:0007669"/>
    <property type="project" value="TreeGrafter"/>
</dbReference>
<evidence type="ECO:0000256" key="4">
    <source>
        <dbReference type="ARBA" id="ARBA00023319"/>
    </source>
</evidence>
<dbReference type="Ensembl" id="ENSGAGT00000031080.1">
    <property type="protein sequence ID" value="ENSGAGP00000027358.1"/>
    <property type="gene ID" value="ENSGAGG00000019894.1"/>
</dbReference>
<dbReference type="GO" id="GO:0001817">
    <property type="term" value="P:regulation of cytokine production"/>
    <property type="evidence" value="ECO:0007669"/>
    <property type="project" value="TreeGrafter"/>
</dbReference>
<dbReference type="InterPro" id="IPR003599">
    <property type="entry name" value="Ig_sub"/>
</dbReference>
<dbReference type="SMART" id="SM00409">
    <property type="entry name" value="IG"/>
    <property type="match status" value="1"/>
</dbReference>
<dbReference type="CDD" id="cd05713">
    <property type="entry name" value="IgV_MOG_like"/>
    <property type="match status" value="1"/>
</dbReference>
<protein>
    <recommendedName>
        <fullName evidence="10">Ig-like domain-containing protein</fullName>
    </recommendedName>
</protein>
<feature type="chain" id="PRO_5019045859" description="Ig-like domain-containing protein" evidence="5">
    <location>
        <begin position="20"/>
        <end position="404"/>
    </location>
</feature>
<reference evidence="8" key="2">
    <citation type="submission" date="2025-08" db="UniProtKB">
        <authorList>
            <consortium name="Ensembl"/>
        </authorList>
    </citation>
    <scope>IDENTIFICATION</scope>
</reference>
<dbReference type="GO" id="GO:0005102">
    <property type="term" value="F:signaling receptor binding"/>
    <property type="evidence" value="ECO:0007669"/>
    <property type="project" value="TreeGrafter"/>
</dbReference>
<name>A0A452IHN5_9SAUR</name>
<proteinExistence type="inferred from homology"/>
<dbReference type="InterPro" id="IPR013106">
    <property type="entry name" value="Ig_V-set"/>
</dbReference>
<keyword evidence="3" id="KW-0472">Membrane</keyword>
<dbReference type="Pfam" id="PF00622">
    <property type="entry name" value="SPRY"/>
    <property type="match status" value="1"/>
</dbReference>
<dbReference type="InterPro" id="IPR007110">
    <property type="entry name" value="Ig-like_dom"/>
</dbReference>
<dbReference type="SMART" id="SM00406">
    <property type="entry name" value="IGv"/>
    <property type="match status" value="1"/>
</dbReference>
<dbReference type="PANTHER" id="PTHR24100:SF149">
    <property type="entry name" value="BG-LIKE ANTIGEN 1-RELATED"/>
    <property type="match status" value="1"/>
</dbReference>
<comment type="similarity">
    <text evidence="2">Belongs to the immunoglobulin superfamily. BTN/MOG family.</text>
</comment>
<dbReference type="InterPro" id="IPR001870">
    <property type="entry name" value="B30.2/SPRY"/>
</dbReference>
<dbReference type="SMART" id="SM00589">
    <property type="entry name" value="PRY"/>
    <property type="match status" value="1"/>
</dbReference>
<dbReference type="InterPro" id="IPR013320">
    <property type="entry name" value="ConA-like_dom_sf"/>
</dbReference>
<evidence type="ECO:0008006" key="10">
    <source>
        <dbReference type="Google" id="ProtNLM"/>
    </source>
</evidence>
<reference evidence="9" key="1">
    <citation type="journal article" date="2017" name="PLoS ONE">
        <title>The Agassiz's desert tortoise genome provides a resource for the conservation of a threatened species.</title>
        <authorList>
            <person name="Tollis M."/>
            <person name="DeNardo D.F."/>
            <person name="Cornelius J.A."/>
            <person name="Dolby G.A."/>
            <person name="Edwards T."/>
            <person name="Henen B.T."/>
            <person name="Karl A.E."/>
            <person name="Murphy R.W."/>
            <person name="Kusumi K."/>
        </authorList>
    </citation>
    <scope>NUCLEOTIDE SEQUENCE [LARGE SCALE GENOMIC DNA]</scope>
</reference>
<dbReference type="InterPro" id="IPR036179">
    <property type="entry name" value="Ig-like_dom_sf"/>
</dbReference>
<evidence type="ECO:0000259" key="7">
    <source>
        <dbReference type="PROSITE" id="PS50835"/>
    </source>
</evidence>
<feature type="domain" description="B30.2/SPRY" evidence="6">
    <location>
        <begin position="133"/>
        <end position="336"/>
    </location>
</feature>
<evidence type="ECO:0000313" key="9">
    <source>
        <dbReference type="Proteomes" id="UP000291020"/>
    </source>
</evidence>
<dbReference type="SUPFAM" id="SSF48726">
    <property type="entry name" value="Immunoglobulin"/>
    <property type="match status" value="1"/>
</dbReference>